<dbReference type="Pfam" id="PF02413">
    <property type="entry name" value="Caudo_TAP"/>
    <property type="match status" value="1"/>
</dbReference>
<dbReference type="InterPro" id="IPR003458">
    <property type="entry name" value="Phage_T4_Gp38_tail_assem"/>
</dbReference>
<reference evidence="1" key="1">
    <citation type="submission" date="2013-07" db="EMBL/GenBank/DDBJ databases">
        <title>Sub-species coevolution in mutualistic symbiosis.</title>
        <authorList>
            <person name="Murfin K."/>
            <person name="Klassen J."/>
            <person name="Lee M."/>
            <person name="Forst S."/>
            <person name="Stock P."/>
            <person name="Goodrich-Blair H."/>
        </authorList>
    </citation>
    <scope>NUCLEOTIDE SEQUENCE [LARGE SCALE GENOMIC DNA]</scope>
    <source>
        <strain evidence="1">Oregonense</strain>
    </source>
</reference>
<dbReference type="AlphaFoldDB" id="A0A077P0Z4"/>
<dbReference type="EMBL" id="CBSX010000029">
    <property type="protein sequence ID" value="CDH04388.1"/>
    <property type="molecule type" value="Genomic_DNA"/>
</dbReference>
<dbReference type="Proteomes" id="UP000028483">
    <property type="component" value="Unassembled WGS sequence"/>
</dbReference>
<dbReference type="PANTHER" id="PTHR34413:SF2">
    <property type="entry name" value="PROPHAGE TAIL FIBER ASSEMBLY PROTEIN HOMOLOG TFAE-RELATED"/>
    <property type="match status" value="1"/>
</dbReference>
<dbReference type="PANTHER" id="PTHR34413">
    <property type="entry name" value="PROPHAGE TAIL FIBER ASSEMBLY PROTEIN HOMOLOG TFAE-RELATED-RELATED"/>
    <property type="match status" value="1"/>
</dbReference>
<protein>
    <submittedName>
        <fullName evidence="1">Putaive tail fiber assembly protein</fullName>
    </submittedName>
</protein>
<evidence type="ECO:0000313" key="1">
    <source>
        <dbReference type="EMBL" id="CDH04388.1"/>
    </source>
</evidence>
<organism evidence="1 2">
    <name type="scientific">Xenorhabdus bovienii str. oregonense</name>
    <dbReference type="NCBI Taxonomy" id="1398202"/>
    <lineage>
        <taxon>Bacteria</taxon>
        <taxon>Pseudomonadati</taxon>
        <taxon>Pseudomonadota</taxon>
        <taxon>Gammaproteobacteria</taxon>
        <taxon>Enterobacterales</taxon>
        <taxon>Morganellaceae</taxon>
        <taxon>Xenorhabdus</taxon>
    </lineage>
</organism>
<dbReference type="HOGENOM" id="CLU_094206_2_0_6"/>
<proteinExistence type="predicted"/>
<dbReference type="InterPro" id="IPR051220">
    <property type="entry name" value="TFA_Chaperone"/>
</dbReference>
<dbReference type="RefSeq" id="WP_038254450.1">
    <property type="nucleotide sequence ID" value="NZ_CAWLUU010000109.1"/>
</dbReference>
<evidence type="ECO:0000313" key="2">
    <source>
        <dbReference type="Proteomes" id="UP000028483"/>
    </source>
</evidence>
<sequence length="116" mass="13326">MKYYKSKYNQVYAYESDGSQDNWIDPDLIPITVAEAMAIANPPPTLEQLQQNAKYEKRYLLKAATEKIDICQDAVDLGIATNAEKSALTEWRQYRVLLNRVDCTTAPDIQWPEQPK</sequence>
<accession>A0A077P0Z4</accession>
<gene>
    <name evidence="1" type="ORF">XBO1_1240089</name>
</gene>
<name>A0A077P0Z4_XENBV</name>
<comment type="caution">
    <text evidence="1">The sequence shown here is derived from an EMBL/GenBank/DDBJ whole genome shotgun (WGS) entry which is preliminary data.</text>
</comment>